<dbReference type="Gene3D" id="3.30.2010.10">
    <property type="entry name" value="Metalloproteases ('zincins'), catalytic domain"/>
    <property type="match status" value="1"/>
</dbReference>
<keyword evidence="4 11" id="KW-0812">Transmembrane</keyword>
<evidence type="ECO:0000256" key="3">
    <source>
        <dbReference type="ARBA" id="ARBA00022670"/>
    </source>
</evidence>
<evidence type="ECO:0000313" key="13">
    <source>
        <dbReference type="EMBL" id="SUA36596.1"/>
    </source>
</evidence>
<gene>
    <name evidence="13" type="primary">htpX_2</name>
    <name evidence="13" type="ORF">NCTC12229_01017</name>
</gene>
<evidence type="ECO:0000256" key="8">
    <source>
        <dbReference type="ARBA" id="ARBA00022989"/>
    </source>
</evidence>
<keyword evidence="13" id="KW-0346">Stress response</keyword>
<proteinExistence type="predicted"/>
<keyword evidence="9" id="KW-0482">Metalloprotease</keyword>
<keyword evidence="7" id="KW-0862">Zinc</keyword>
<evidence type="ECO:0000256" key="9">
    <source>
        <dbReference type="ARBA" id="ARBA00023049"/>
    </source>
</evidence>
<accession>A0A378WGJ5</accession>
<sequence>MRFRKYQQEARRISGRLLWLYVLAVVFVAGITAYITAFLSSLYIVPPSEGTGIAHHPTVFGTVFALMIAVIAGAGWIRLRQLSEGGHVVAQALGGVRITRTSAGLSERRLLNVVEEMAIASGVRMPKVYILPEWNLNAFAAGMSERDAVIGITRGAVQAFNRDELQAVVAHEFSHILNGDMRRNMQLCGCLYGLQMITSLGRFFVHGDTEGWLRSVDRRSLPTFFLGLVLRCIGFIGSLAAGWIQAAISRQREFLADASAVQFTRQSDGLASALYKVAVAPNRRFSSPFAAEYAHFMFEGVHEADIFDKLAATHPDIYLRIERLSPFKARRWKNEIREAQSVSTDFFYVTSSFASFSDGQTDFSAAEAEYDQARLNRQTADAIRAYDLEAAGRVAELLRIAPRHWLSAEGDGERLFVVLTALFLPQAVERIAQIWETAFPLRAAFYRRLRQHPLPQPLHRALLEYLLPSAAALTEPERQSLKNDLYSLVQNETLQPSAALLWLEAAAWLEWFKQPKHENDYNIHTAATQAVQAWVAEGGRLNHLVARELPQTLHRIAGLERRERSQIGEHCRRILAENGAADWSEQAWTVVKIYCR</sequence>
<evidence type="ECO:0000256" key="6">
    <source>
        <dbReference type="ARBA" id="ARBA00022801"/>
    </source>
</evidence>
<feature type="domain" description="Peptidase M48" evidence="12">
    <location>
        <begin position="107"/>
        <end position="325"/>
    </location>
</feature>
<keyword evidence="3" id="KW-0645">Protease</keyword>
<name>A0A378WGJ5_9NEIS</name>
<organism evidence="13 14">
    <name type="scientific">Neisseria zoodegmatis</name>
    <dbReference type="NCBI Taxonomy" id="326523"/>
    <lineage>
        <taxon>Bacteria</taxon>
        <taxon>Pseudomonadati</taxon>
        <taxon>Pseudomonadota</taxon>
        <taxon>Betaproteobacteria</taxon>
        <taxon>Neisseriales</taxon>
        <taxon>Neisseriaceae</taxon>
        <taxon>Neisseria</taxon>
    </lineage>
</organism>
<dbReference type="PANTHER" id="PTHR43221:SF2">
    <property type="entry name" value="PROTEASE HTPX HOMOLOG"/>
    <property type="match status" value="1"/>
</dbReference>
<feature type="transmembrane region" description="Helical" evidence="11">
    <location>
        <begin position="57"/>
        <end position="77"/>
    </location>
</feature>
<evidence type="ECO:0000313" key="14">
    <source>
        <dbReference type="Proteomes" id="UP000254055"/>
    </source>
</evidence>
<evidence type="ECO:0000256" key="4">
    <source>
        <dbReference type="ARBA" id="ARBA00022692"/>
    </source>
</evidence>
<dbReference type="EMBL" id="UGRS01000001">
    <property type="protein sequence ID" value="SUA36596.1"/>
    <property type="molecule type" value="Genomic_DNA"/>
</dbReference>
<dbReference type="RefSeq" id="WP_115133776.1">
    <property type="nucleotide sequence ID" value="NZ_UGRS01000001.1"/>
</dbReference>
<evidence type="ECO:0000259" key="12">
    <source>
        <dbReference type="Pfam" id="PF01435"/>
    </source>
</evidence>
<dbReference type="Pfam" id="PF01435">
    <property type="entry name" value="Peptidase_M48"/>
    <property type="match status" value="1"/>
</dbReference>
<evidence type="ECO:0000256" key="7">
    <source>
        <dbReference type="ARBA" id="ARBA00022833"/>
    </source>
</evidence>
<dbReference type="GO" id="GO:0046872">
    <property type="term" value="F:metal ion binding"/>
    <property type="evidence" value="ECO:0007669"/>
    <property type="project" value="UniProtKB-KW"/>
</dbReference>
<evidence type="ECO:0000256" key="5">
    <source>
        <dbReference type="ARBA" id="ARBA00022723"/>
    </source>
</evidence>
<keyword evidence="10 11" id="KW-0472">Membrane</keyword>
<dbReference type="InterPro" id="IPR001915">
    <property type="entry name" value="Peptidase_M48"/>
</dbReference>
<comment type="cofactor">
    <cofactor evidence="1">
        <name>Zn(2+)</name>
        <dbReference type="ChEBI" id="CHEBI:29105"/>
    </cofactor>
</comment>
<protein>
    <submittedName>
        <fullName evidence="13">Heat shock protein HtpX</fullName>
        <ecNumber evidence="13">3.4.24.-</ecNumber>
    </submittedName>
</protein>
<dbReference type="AlphaFoldDB" id="A0A378WGJ5"/>
<dbReference type="EC" id="3.4.24.-" evidence="13"/>
<keyword evidence="8 11" id="KW-1133">Transmembrane helix</keyword>
<dbReference type="InterPro" id="IPR050083">
    <property type="entry name" value="HtpX_protease"/>
</dbReference>
<dbReference type="Proteomes" id="UP000254055">
    <property type="component" value="Unassembled WGS sequence"/>
</dbReference>
<feature type="transmembrane region" description="Helical" evidence="11">
    <location>
        <begin position="225"/>
        <end position="244"/>
    </location>
</feature>
<dbReference type="PANTHER" id="PTHR43221">
    <property type="entry name" value="PROTEASE HTPX"/>
    <property type="match status" value="1"/>
</dbReference>
<evidence type="ECO:0000256" key="10">
    <source>
        <dbReference type="ARBA" id="ARBA00023136"/>
    </source>
</evidence>
<reference evidence="13 14" key="1">
    <citation type="submission" date="2018-06" db="EMBL/GenBank/DDBJ databases">
        <authorList>
            <consortium name="Pathogen Informatics"/>
            <person name="Doyle S."/>
        </authorList>
    </citation>
    <scope>NUCLEOTIDE SEQUENCE [LARGE SCALE GENOMIC DNA]</scope>
    <source>
        <strain evidence="13 14">NCTC12229</strain>
    </source>
</reference>
<keyword evidence="6 13" id="KW-0378">Hydrolase</keyword>
<feature type="transmembrane region" description="Helical" evidence="11">
    <location>
        <begin position="20"/>
        <end position="45"/>
    </location>
</feature>
<evidence type="ECO:0000256" key="2">
    <source>
        <dbReference type="ARBA" id="ARBA00022475"/>
    </source>
</evidence>
<dbReference type="OrthoDB" id="15218at2"/>
<evidence type="ECO:0000256" key="11">
    <source>
        <dbReference type="SAM" id="Phobius"/>
    </source>
</evidence>
<evidence type="ECO:0000256" key="1">
    <source>
        <dbReference type="ARBA" id="ARBA00001947"/>
    </source>
</evidence>
<dbReference type="GO" id="GO:0006508">
    <property type="term" value="P:proteolysis"/>
    <property type="evidence" value="ECO:0007669"/>
    <property type="project" value="UniProtKB-KW"/>
</dbReference>
<keyword evidence="5" id="KW-0479">Metal-binding</keyword>
<keyword evidence="2" id="KW-1003">Cell membrane</keyword>
<dbReference type="GO" id="GO:0004222">
    <property type="term" value="F:metalloendopeptidase activity"/>
    <property type="evidence" value="ECO:0007669"/>
    <property type="project" value="InterPro"/>
</dbReference>